<dbReference type="Proteomes" id="UP000718281">
    <property type="component" value="Unassembled WGS sequence"/>
</dbReference>
<dbReference type="GO" id="GO:0046872">
    <property type="term" value="F:metal ion binding"/>
    <property type="evidence" value="ECO:0007669"/>
    <property type="project" value="UniProtKB-KW"/>
</dbReference>
<keyword evidence="9" id="KW-0482">Metalloprotease</keyword>
<sequence>MSMSLPALAELVADGVSVTQGSRVSIFTNDAAVLPAAAAFVEEVYRRGGLAQIVHADEQFDASAVRWASESILRQPPPIEEAAMRWSDVHVSFRGLLPPTEALSGARVAALREGRGRIATLRWEGTRWAIVRVPTAQWAEFAGVDAQALMAEWSASFAEDWPAAESRLLPWCAELAEASSVHIVGSDTDLVLGVGGRTWVPFAGRANWPDGEIATAPVEDQVDGHITFPGRFWFSGLEVADLRLNFADGRVTSVAASAGEDFVRGLLATDDGAMRVGEFGIGLNAALRTPTGDLLIDEKILGTVHIALGRSYQECGGRNRSALHWDIVKDLRDGGTVRVGDRALIADGIVSDELRRYAVAAPDESR</sequence>
<dbReference type="Pfam" id="PF02073">
    <property type="entry name" value="Peptidase_M29"/>
    <property type="match status" value="1"/>
</dbReference>
<accession>A0A934X401</accession>
<dbReference type="InterPro" id="IPR000787">
    <property type="entry name" value="Peptidase_M29"/>
</dbReference>
<evidence type="ECO:0000256" key="5">
    <source>
        <dbReference type="ARBA" id="ARBA00022438"/>
    </source>
</evidence>
<dbReference type="Gene3D" id="3.40.1830.10">
    <property type="entry name" value="Thermophilic metalloprotease (M29)"/>
    <property type="match status" value="1"/>
</dbReference>
<comment type="cofactor">
    <cofactor evidence="1">
        <name>Co(2+)</name>
        <dbReference type="ChEBI" id="CHEBI:48828"/>
    </cofactor>
</comment>
<organism evidence="10 11">
    <name type="scientific">Candidatus Phosphoribacter hodrii</name>
    <dbReference type="NCBI Taxonomy" id="2953743"/>
    <lineage>
        <taxon>Bacteria</taxon>
        <taxon>Bacillati</taxon>
        <taxon>Actinomycetota</taxon>
        <taxon>Actinomycetes</taxon>
        <taxon>Micrococcales</taxon>
        <taxon>Dermatophilaceae</taxon>
        <taxon>Candidatus Phosphoribacter</taxon>
    </lineage>
</organism>
<evidence type="ECO:0000256" key="7">
    <source>
        <dbReference type="ARBA" id="ARBA00022723"/>
    </source>
</evidence>
<comment type="cofactor">
    <cofactor evidence="2">
        <name>Mg(2+)</name>
        <dbReference type="ChEBI" id="CHEBI:18420"/>
    </cofactor>
</comment>
<dbReference type="PANTHER" id="PTHR34448:SF1">
    <property type="entry name" value="BLL6088 PROTEIN"/>
    <property type="match status" value="1"/>
</dbReference>
<dbReference type="SUPFAM" id="SSF144052">
    <property type="entry name" value="Thermophilic metalloprotease-like"/>
    <property type="match status" value="1"/>
</dbReference>
<comment type="cofactor">
    <cofactor evidence="3">
        <name>Zn(2+)</name>
        <dbReference type="ChEBI" id="CHEBI:29105"/>
    </cofactor>
</comment>
<dbReference type="AlphaFoldDB" id="A0A934X401"/>
<comment type="similarity">
    <text evidence="4">Belongs to the peptidase M29 family.</text>
</comment>
<keyword evidence="8" id="KW-0378">Hydrolase</keyword>
<reference evidence="10 11" key="1">
    <citation type="submission" date="2020-10" db="EMBL/GenBank/DDBJ databases">
        <title>Connecting structure to function with the recovery of over 1000 high-quality activated sludge metagenome-assembled genomes encoding full-length rRNA genes using long-read sequencing.</title>
        <authorList>
            <person name="Singleton C.M."/>
            <person name="Petriglieri F."/>
            <person name="Kristensen J.M."/>
            <person name="Kirkegaard R.H."/>
            <person name="Michaelsen T.Y."/>
            <person name="Andersen M.H."/>
            <person name="Karst S.M."/>
            <person name="Dueholm M.S."/>
            <person name="Nielsen P.H."/>
            <person name="Albertsen M."/>
        </authorList>
    </citation>
    <scope>NUCLEOTIDE SEQUENCE [LARGE SCALE GENOMIC DNA]</scope>
    <source>
        <strain evidence="10">AalE_18-Q3-R2-46_BAT3C.188</strain>
    </source>
</reference>
<keyword evidence="7" id="KW-0479">Metal-binding</keyword>
<evidence type="ECO:0000256" key="8">
    <source>
        <dbReference type="ARBA" id="ARBA00022801"/>
    </source>
</evidence>
<keyword evidence="5 10" id="KW-0031">Aminopeptidase</keyword>
<dbReference type="EMBL" id="JADIXZ010000002">
    <property type="protein sequence ID" value="MBK6300000.1"/>
    <property type="molecule type" value="Genomic_DNA"/>
</dbReference>
<comment type="caution">
    <text evidence="10">The sequence shown here is derived from an EMBL/GenBank/DDBJ whole genome shotgun (WGS) entry which is preliminary data.</text>
</comment>
<dbReference type="GO" id="GO:0004177">
    <property type="term" value="F:aminopeptidase activity"/>
    <property type="evidence" value="ECO:0007669"/>
    <property type="project" value="UniProtKB-KW"/>
</dbReference>
<dbReference type="PANTHER" id="PTHR34448">
    <property type="entry name" value="AMINOPEPTIDASE"/>
    <property type="match status" value="1"/>
</dbReference>
<dbReference type="InterPro" id="IPR052170">
    <property type="entry name" value="M29_Exopeptidase"/>
</dbReference>
<dbReference type="GO" id="GO:0008237">
    <property type="term" value="F:metallopeptidase activity"/>
    <property type="evidence" value="ECO:0007669"/>
    <property type="project" value="UniProtKB-KW"/>
</dbReference>
<evidence type="ECO:0000313" key="11">
    <source>
        <dbReference type="Proteomes" id="UP000718281"/>
    </source>
</evidence>
<name>A0A934X401_9MICO</name>
<dbReference type="InterPro" id="IPR035097">
    <property type="entry name" value="M29_N-terminal"/>
</dbReference>
<proteinExistence type="inferred from homology"/>
<evidence type="ECO:0000256" key="2">
    <source>
        <dbReference type="ARBA" id="ARBA00001946"/>
    </source>
</evidence>
<evidence type="ECO:0000256" key="4">
    <source>
        <dbReference type="ARBA" id="ARBA00008236"/>
    </source>
</evidence>
<dbReference type="GO" id="GO:0006508">
    <property type="term" value="P:proteolysis"/>
    <property type="evidence" value="ECO:0007669"/>
    <property type="project" value="UniProtKB-KW"/>
</dbReference>
<keyword evidence="6" id="KW-0645">Protease</keyword>
<gene>
    <name evidence="10" type="ORF">IPF40_02740</name>
</gene>
<evidence type="ECO:0000256" key="9">
    <source>
        <dbReference type="ARBA" id="ARBA00023049"/>
    </source>
</evidence>
<evidence type="ECO:0000256" key="1">
    <source>
        <dbReference type="ARBA" id="ARBA00001941"/>
    </source>
</evidence>
<protein>
    <submittedName>
        <fullName evidence="10">Aminopeptidase</fullName>
    </submittedName>
</protein>
<evidence type="ECO:0000313" key="10">
    <source>
        <dbReference type="EMBL" id="MBK6300000.1"/>
    </source>
</evidence>
<evidence type="ECO:0000256" key="3">
    <source>
        <dbReference type="ARBA" id="ARBA00001947"/>
    </source>
</evidence>
<evidence type="ECO:0000256" key="6">
    <source>
        <dbReference type="ARBA" id="ARBA00022670"/>
    </source>
</evidence>